<evidence type="ECO:0000256" key="1">
    <source>
        <dbReference type="SAM" id="MobiDB-lite"/>
    </source>
</evidence>
<evidence type="ECO:0008006" key="4">
    <source>
        <dbReference type="Google" id="ProtNLM"/>
    </source>
</evidence>
<dbReference type="EMBL" id="FWXR01000034">
    <property type="protein sequence ID" value="SMD13004.1"/>
    <property type="molecule type" value="Genomic_DNA"/>
</dbReference>
<organism evidence="2 3">
    <name type="scientific">Fulvimarina manganoxydans</name>
    <dbReference type="NCBI Taxonomy" id="937218"/>
    <lineage>
        <taxon>Bacteria</taxon>
        <taxon>Pseudomonadati</taxon>
        <taxon>Pseudomonadota</taxon>
        <taxon>Alphaproteobacteria</taxon>
        <taxon>Hyphomicrobiales</taxon>
        <taxon>Aurantimonadaceae</taxon>
        <taxon>Fulvimarina</taxon>
    </lineage>
</organism>
<dbReference type="OrthoDB" id="9816265at2"/>
<name>A0A1W2ETG3_9HYPH</name>
<dbReference type="Proteomes" id="UP000192656">
    <property type="component" value="Unassembled WGS sequence"/>
</dbReference>
<dbReference type="STRING" id="937218.SAMN06297251_1344"/>
<accession>A0A1W2ETG3</accession>
<keyword evidence="3" id="KW-1185">Reference proteome</keyword>
<feature type="region of interest" description="Disordered" evidence="1">
    <location>
        <begin position="557"/>
        <end position="594"/>
    </location>
</feature>
<sequence>MSALALQHIHDDEGNVGQPRKRPRPLARSHGFADQSGRLDGTIAGIETIFLGIGESLINAVGLLSEMQAAFASVTEVHTSPELREAETAIRVLVGESDHLLANMASERALIGKLLKSITAARPRIDELRQTVAMISAIAVNARVIVAGMRHDGHTELSVFTDDVLNLARRAGTVVDRLHSGQARLRALLVDASSRSESFERTFREGTAHLSERIDADLKAAVKDRNQAASVSLSAKEASTGLSQQASTIVASMQIGDNTRQRLEHISAALRLADEHPDAASTILDLQCAQMEGTRDKLIEEARYMQEAIIVLSRDIDDAFTALSRDLSGNKGKDAPGAGRLSADLSKAAEELSRSEAEHGHIEALAGSIGENVATFQACSDEMRQLEFEMRLVSLNTAISCSQLGTEGIALGVVSLQMRELVGEMVARSETVASALSELGTIADDLGRVRADAAERSIAKLVGDAEHSQTFLTTVEDRLAGAARELYDLGKRVADLSQDAGAALDRLGGILSELEDIETALKDEANSRDSNADAVIAETDQQELFAKLRKTYTMEGERQIHDRIVGGPSGDWSDDQGAAEDSAPASDDIDDFLF</sequence>
<evidence type="ECO:0000313" key="2">
    <source>
        <dbReference type="EMBL" id="SMD13004.1"/>
    </source>
</evidence>
<dbReference type="AlphaFoldDB" id="A0A1W2ETG3"/>
<evidence type="ECO:0000313" key="3">
    <source>
        <dbReference type="Proteomes" id="UP000192656"/>
    </source>
</evidence>
<gene>
    <name evidence="2" type="ORF">SAMN06297251_1344</name>
</gene>
<proteinExistence type="predicted"/>
<reference evidence="2 3" key="1">
    <citation type="submission" date="2017-04" db="EMBL/GenBank/DDBJ databases">
        <authorList>
            <person name="Afonso C.L."/>
            <person name="Miller P.J."/>
            <person name="Scott M.A."/>
            <person name="Spackman E."/>
            <person name="Goraichik I."/>
            <person name="Dimitrov K.M."/>
            <person name="Suarez D.L."/>
            <person name="Swayne D.E."/>
        </authorList>
    </citation>
    <scope>NUCLEOTIDE SEQUENCE [LARGE SCALE GENOMIC DNA]</scope>
    <source>
        <strain evidence="2 3">CGMCC 1.10972</strain>
    </source>
</reference>
<dbReference type="RefSeq" id="WP_084412916.1">
    <property type="nucleotide sequence ID" value="NZ_FWXR01000034.1"/>
</dbReference>
<feature type="region of interest" description="Disordered" evidence="1">
    <location>
        <begin position="1"/>
        <end position="33"/>
    </location>
</feature>
<protein>
    <recommendedName>
        <fullName evidence="4">Methyl-accepting chemotaxis protein</fullName>
    </recommendedName>
</protein>